<organism evidence="3 4">
    <name type="scientific">Thiomicrospira cyclica (strain DSM 14477 / JCM 11371 / ALM1)</name>
    <name type="common">Thioalkalimicrobium cyclicum</name>
    <dbReference type="NCBI Taxonomy" id="717773"/>
    <lineage>
        <taxon>Bacteria</taxon>
        <taxon>Pseudomonadati</taxon>
        <taxon>Pseudomonadota</taxon>
        <taxon>Gammaproteobacteria</taxon>
        <taxon>Thiotrichales</taxon>
        <taxon>Piscirickettsiaceae</taxon>
        <taxon>Thiomicrospira</taxon>
    </lineage>
</organism>
<keyword evidence="1" id="KW-0812">Transmembrane</keyword>
<dbReference type="KEGG" id="tcy:Thicy_1223"/>
<dbReference type="AlphaFoldDB" id="F6D8Z0"/>
<keyword evidence="4" id="KW-1185">Reference proteome</keyword>
<dbReference type="PANTHER" id="PTHR19328:SF75">
    <property type="entry name" value="ALDOSE SUGAR DEHYDROGENASE YLII"/>
    <property type="match status" value="1"/>
</dbReference>
<dbReference type="OrthoDB" id="9770043at2"/>
<keyword evidence="1" id="KW-0472">Membrane</keyword>
<dbReference type="eggNOG" id="COG2133">
    <property type="taxonomic scope" value="Bacteria"/>
</dbReference>
<dbReference type="InterPro" id="IPR012938">
    <property type="entry name" value="Glc/Sorbosone_DH"/>
</dbReference>
<gene>
    <name evidence="3" type="ordered locus">Thicy_1223</name>
</gene>
<protein>
    <submittedName>
        <fullName evidence="3">Glucose dehydrogenase</fullName>
    </submittedName>
</protein>
<name>F6D8Z0_THICA</name>
<feature type="domain" description="Glucose/Sorbosone dehydrogenase" evidence="2">
    <location>
        <begin position="47"/>
        <end position="371"/>
    </location>
</feature>
<evidence type="ECO:0000256" key="1">
    <source>
        <dbReference type="SAM" id="Phobius"/>
    </source>
</evidence>
<dbReference type="Proteomes" id="UP000009232">
    <property type="component" value="Chromosome"/>
</dbReference>
<dbReference type="Gene3D" id="2.120.10.30">
    <property type="entry name" value="TolB, C-terminal domain"/>
    <property type="match status" value="1"/>
</dbReference>
<proteinExistence type="predicted"/>
<dbReference type="InterPro" id="IPR011041">
    <property type="entry name" value="Quinoprot_gluc/sorb_DH_b-prop"/>
</dbReference>
<keyword evidence="1" id="KW-1133">Transmembrane helix</keyword>
<dbReference type="HOGENOM" id="CLU_012253_1_0_6"/>
<evidence type="ECO:0000313" key="3">
    <source>
        <dbReference type="EMBL" id="AEG31990.1"/>
    </source>
</evidence>
<sequence>MTDFKSCSRGRFGLVSGFILALMMSLSYAYADASFKLERLASGLGVVWAMDFVSEHQLVFTQRSGEAGILDIQTGQVTWLAGLPAVAASGQGGLLDVKFLAQDAQNQAWLYFTYSYPDEFGARTTLARAQWPDLTQSNQLQNWQDLLITESATGSGQHFGSRIAFDDQGYVFFGVGDRGERQQSQNTRNHIGTIMRLHFDGRVPADNPFVGNPEVLDEIWSFGHRNPQGMAFDFATGRLWSNEHGPRGGDEINLIQPGENYGWPLVSQGQEYWGNQAIGVTSKPGMIDPVKVFTPSIAPGSLLLYRGAAFPQWQGSLFSGALALRHLNRVTLNQQGEAVSEERLLVDLNERIRSLAVDQAGLLYFSTDSGTIARLRPVD</sequence>
<dbReference type="STRING" id="717773.Thicy_1223"/>
<dbReference type="Pfam" id="PF07995">
    <property type="entry name" value="GSDH"/>
    <property type="match status" value="1"/>
</dbReference>
<reference evidence="3 4" key="1">
    <citation type="submission" date="2011-05" db="EMBL/GenBank/DDBJ databases">
        <title>Complete sequence of Thioalkalimicrobium cyclicum ALM1.</title>
        <authorList>
            <consortium name="US DOE Joint Genome Institute"/>
            <person name="Lucas S."/>
            <person name="Han J."/>
            <person name="Lapidus A."/>
            <person name="Cheng J.-F."/>
            <person name="Goodwin L."/>
            <person name="Pitluck S."/>
            <person name="Peters L."/>
            <person name="Mikhailova N."/>
            <person name="Davenport K."/>
            <person name="Han C."/>
            <person name="Tapia R."/>
            <person name="Land M."/>
            <person name="Hauser L."/>
            <person name="Kyrpides N."/>
            <person name="Ivanova N."/>
            <person name="Pagani I."/>
            <person name="Kappler U."/>
            <person name="Woyke T."/>
        </authorList>
    </citation>
    <scope>NUCLEOTIDE SEQUENCE [LARGE SCALE GENOMIC DNA]</scope>
    <source>
        <strain evidence="4">DSM 14477 / JCM 11371 / ALM1</strain>
    </source>
</reference>
<dbReference type="EMBL" id="CP002776">
    <property type="protein sequence ID" value="AEG31990.1"/>
    <property type="molecule type" value="Genomic_DNA"/>
</dbReference>
<dbReference type="InterPro" id="IPR011042">
    <property type="entry name" value="6-blade_b-propeller_TolB-like"/>
</dbReference>
<dbReference type="SUPFAM" id="SSF50952">
    <property type="entry name" value="Soluble quinoprotein glucose dehydrogenase"/>
    <property type="match status" value="1"/>
</dbReference>
<dbReference type="PANTHER" id="PTHR19328">
    <property type="entry name" value="HEDGEHOG-INTERACTING PROTEIN"/>
    <property type="match status" value="1"/>
</dbReference>
<accession>F6D8Z0</accession>
<feature type="transmembrane region" description="Helical" evidence="1">
    <location>
        <begin position="12"/>
        <end position="31"/>
    </location>
</feature>
<evidence type="ECO:0000313" key="4">
    <source>
        <dbReference type="Proteomes" id="UP000009232"/>
    </source>
</evidence>
<dbReference type="RefSeq" id="WP_013835766.1">
    <property type="nucleotide sequence ID" value="NC_015581.1"/>
</dbReference>
<evidence type="ECO:0000259" key="2">
    <source>
        <dbReference type="Pfam" id="PF07995"/>
    </source>
</evidence>